<comment type="caution">
    <text evidence="1">The sequence shown here is derived from an EMBL/GenBank/DDBJ whole genome shotgun (WGS) entry which is preliminary data.</text>
</comment>
<organism evidence="1 2">
    <name type="scientific">Craterilacuibacter sinensis</name>
    <dbReference type="NCBI Taxonomy" id="2686017"/>
    <lineage>
        <taxon>Bacteria</taxon>
        <taxon>Pseudomonadati</taxon>
        <taxon>Pseudomonadota</taxon>
        <taxon>Betaproteobacteria</taxon>
        <taxon>Neisseriales</taxon>
        <taxon>Neisseriaceae</taxon>
        <taxon>Craterilacuibacter</taxon>
    </lineage>
</organism>
<sequence length="147" mass="16843">MTVQRFEDQLAGLLANMDGKARRELAREIAKQMRQSQQRRIAAQLNPDGTAFEKRKPQIRERKGKLRRTMFARLRTAKYLKTEAKPDAAVIGFVGEVERIARVHQYGLRDRAQKGSPDVQYPIRQLLGFTDVDIEAVSDATIKHLAR</sequence>
<dbReference type="EMBL" id="WSSB01000014">
    <property type="protein sequence ID" value="MXR38018.1"/>
    <property type="molecule type" value="Genomic_DNA"/>
</dbReference>
<dbReference type="InterPro" id="IPR006522">
    <property type="entry name" value="Phage_virion_morphogenesis"/>
</dbReference>
<dbReference type="RefSeq" id="WP_160797892.1">
    <property type="nucleotide sequence ID" value="NZ_WSSB01000014.1"/>
</dbReference>
<dbReference type="Pfam" id="PF05069">
    <property type="entry name" value="Phage_tail_S"/>
    <property type="match status" value="1"/>
</dbReference>
<reference evidence="1 2" key="1">
    <citation type="submission" date="2019-12" db="EMBL/GenBank/DDBJ databases">
        <title>Neisseriaceae gen. nov. sp. Genome sequencing and assembly.</title>
        <authorList>
            <person name="Liu Z."/>
            <person name="Li A."/>
        </authorList>
    </citation>
    <scope>NUCLEOTIDE SEQUENCE [LARGE SCALE GENOMIC DNA]</scope>
    <source>
        <strain evidence="1 2">B2N2-7</strain>
    </source>
</reference>
<evidence type="ECO:0000313" key="1">
    <source>
        <dbReference type="EMBL" id="MXR38018.1"/>
    </source>
</evidence>
<accession>A0A845BS94</accession>
<protein>
    <submittedName>
        <fullName evidence="1">Phage virion morphogenesis protein</fullName>
    </submittedName>
</protein>
<proteinExistence type="predicted"/>
<dbReference type="Proteomes" id="UP000467214">
    <property type="component" value="Unassembled WGS sequence"/>
</dbReference>
<dbReference type="NCBIfam" id="TIGR01635">
    <property type="entry name" value="tail_comp_S"/>
    <property type="match status" value="1"/>
</dbReference>
<keyword evidence="2" id="KW-1185">Reference proteome</keyword>
<dbReference type="AlphaFoldDB" id="A0A845BS94"/>
<gene>
    <name evidence="1" type="ORF">GQF02_13650</name>
</gene>
<name>A0A845BS94_9NEIS</name>
<evidence type="ECO:0000313" key="2">
    <source>
        <dbReference type="Proteomes" id="UP000467214"/>
    </source>
</evidence>